<feature type="domain" description="DUF427" evidence="1">
    <location>
        <begin position="167"/>
        <end position="258"/>
    </location>
</feature>
<sequence>MAVRTTDLLAGTLDALRWEPLTPRLRAWLDGVQVADTDAARVVWEPGRVVPQYAVPRVDLTAELVPAADDAGPRHGPGPLPVGPGGASVLTPSTGFGVHSTPGRVVTLRVEGRERPGAGFVPDDADLAGHVLLDFDALDWREEDEPVVGHPRDPHHRIDTRHSSRRVRVSLDGYELAASTRPVLLTETGLPVRWYLPAEDVDATFLRPSPTSTACAYKGVARYWTAELPGRAVPDVAWSYPDPLPGAEAVRDLVCFFAERVDITVDDAAPIHPHSEWT</sequence>
<dbReference type="Gene3D" id="2.170.150.40">
    <property type="entry name" value="Domain of unknown function (DUF427)"/>
    <property type="match status" value="1"/>
</dbReference>
<dbReference type="PANTHER" id="PTHR34310:SF9">
    <property type="entry name" value="BLR5716 PROTEIN"/>
    <property type="match status" value="1"/>
</dbReference>
<dbReference type="InterPro" id="IPR007361">
    <property type="entry name" value="DUF427"/>
</dbReference>
<gene>
    <name evidence="2" type="ORF">AVDCRST_MAG66-2925</name>
</gene>
<dbReference type="Pfam" id="PF04248">
    <property type="entry name" value="NTP_transf_9"/>
    <property type="match status" value="1"/>
</dbReference>
<dbReference type="EMBL" id="CADCUS010000429">
    <property type="protein sequence ID" value="CAA9425344.1"/>
    <property type="molecule type" value="Genomic_DNA"/>
</dbReference>
<evidence type="ECO:0000259" key="1">
    <source>
        <dbReference type="Pfam" id="PF04248"/>
    </source>
</evidence>
<evidence type="ECO:0000313" key="2">
    <source>
        <dbReference type="EMBL" id="CAA9425344.1"/>
    </source>
</evidence>
<accession>A0A6J4PVK7</accession>
<dbReference type="PANTHER" id="PTHR34310">
    <property type="entry name" value="DUF427 DOMAIN PROTEIN (AFU_ORTHOLOGUE AFUA_3G02220)"/>
    <property type="match status" value="1"/>
</dbReference>
<reference evidence="2" key="1">
    <citation type="submission" date="2020-02" db="EMBL/GenBank/DDBJ databases">
        <authorList>
            <person name="Meier V. D."/>
        </authorList>
    </citation>
    <scope>NUCLEOTIDE SEQUENCE</scope>
    <source>
        <strain evidence="2">AVDCRST_MAG66</strain>
    </source>
</reference>
<organism evidence="2">
    <name type="scientific">uncultured Pseudonocardia sp</name>
    <dbReference type="NCBI Taxonomy" id="211455"/>
    <lineage>
        <taxon>Bacteria</taxon>
        <taxon>Bacillati</taxon>
        <taxon>Actinomycetota</taxon>
        <taxon>Actinomycetes</taxon>
        <taxon>Pseudonocardiales</taxon>
        <taxon>Pseudonocardiaceae</taxon>
        <taxon>Pseudonocardia</taxon>
        <taxon>environmental samples</taxon>
    </lineage>
</organism>
<dbReference type="InterPro" id="IPR038694">
    <property type="entry name" value="DUF427_sf"/>
</dbReference>
<protein>
    <recommendedName>
        <fullName evidence="1">DUF427 domain-containing protein</fullName>
    </recommendedName>
</protein>
<proteinExistence type="predicted"/>
<dbReference type="AlphaFoldDB" id="A0A6J4PVK7"/>
<name>A0A6J4PVK7_9PSEU</name>